<dbReference type="RefSeq" id="WP_014825528.1">
    <property type="nucleotide sequence ID" value="NC_018068.1"/>
</dbReference>
<dbReference type="HOGENOM" id="CLU_2522096_0_0_9"/>
<sequence length="84" mass="10017">MIIGFGFGDPMQSIVMLVVTSLLSYFIYLGLRNLGRGKQDSLGKREQRRQYYYDQRQRAREYTREFDLTDEEIEQRLDQELGKS</sequence>
<organism evidence="2 3">
    <name type="scientific">Desulfosporosinus acidiphilus (strain DSM 22704 / JCM 16185 / SJ4)</name>
    <dbReference type="NCBI Taxonomy" id="646529"/>
    <lineage>
        <taxon>Bacteria</taxon>
        <taxon>Bacillati</taxon>
        <taxon>Bacillota</taxon>
        <taxon>Clostridia</taxon>
        <taxon>Eubacteriales</taxon>
        <taxon>Desulfitobacteriaceae</taxon>
        <taxon>Desulfosporosinus</taxon>
    </lineage>
</organism>
<reference evidence="2 3" key="1">
    <citation type="journal article" date="2012" name="J. Bacteriol.">
        <title>Complete genome sequences of Desulfosporosinus orientis DSM765T, Desulfosporosinus youngiae DSM17734T, Desulfosporosinus meridiei DSM13257T, and Desulfosporosinus acidiphilus DSM22704T.</title>
        <authorList>
            <person name="Pester M."/>
            <person name="Brambilla E."/>
            <person name="Alazard D."/>
            <person name="Rattei T."/>
            <person name="Weinmaier T."/>
            <person name="Han J."/>
            <person name="Lucas S."/>
            <person name="Lapidus A."/>
            <person name="Cheng J.F."/>
            <person name="Goodwin L."/>
            <person name="Pitluck S."/>
            <person name="Peters L."/>
            <person name="Ovchinnikova G."/>
            <person name="Teshima H."/>
            <person name="Detter J.C."/>
            <person name="Han C.S."/>
            <person name="Tapia R."/>
            <person name="Land M.L."/>
            <person name="Hauser L."/>
            <person name="Kyrpides N.C."/>
            <person name="Ivanova N.N."/>
            <person name="Pagani I."/>
            <person name="Huntmann M."/>
            <person name="Wei C.L."/>
            <person name="Davenport K.W."/>
            <person name="Daligault H."/>
            <person name="Chain P.S."/>
            <person name="Chen A."/>
            <person name="Mavromatis K."/>
            <person name="Markowitz V."/>
            <person name="Szeto E."/>
            <person name="Mikhailova N."/>
            <person name="Pati A."/>
            <person name="Wagner M."/>
            <person name="Woyke T."/>
            <person name="Ollivier B."/>
            <person name="Klenk H.P."/>
            <person name="Spring S."/>
            <person name="Loy A."/>
        </authorList>
    </citation>
    <scope>NUCLEOTIDE SEQUENCE [LARGE SCALE GENOMIC DNA]</scope>
    <source>
        <strain evidence="3">DSM 22704 / JCM 16185 / SJ4</strain>
    </source>
</reference>
<dbReference type="KEGG" id="dai:Desaci_0448"/>
<feature type="transmembrane region" description="Helical" evidence="1">
    <location>
        <begin position="12"/>
        <end position="31"/>
    </location>
</feature>
<keyword evidence="1" id="KW-0472">Membrane</keyword>
<keyword evidence="1" id="KW-1133">Transmembrane helix</keyword>
<keyword evidence="1" id="KW-0812">Transmembrane</keyword>
<name>I4D141_DESAJ</name>
<dbReference type="Proteomes" id="UP000002892">
    <property type="component" value="Chromosome"/>
</dbReference>
<gene>
    <name evidence="2" type="ordered locus">Desaci_0448</name>
</gene>
<dbReference type="EMBL" id="CP003639">
    <property type="protein sequence ID" value="AFM39515.1"/>
    <property type="molecule type" value="Genomic_DNA"/>
</dbReference>
<dbReference type="AlphaFoldDB" id="I4D141"/>
<accession>I4D141</accession>
<dbReference type="STRING" id="646529.Desaci_0448"/>
<keyword evidence="3" id="KW-1185">Reference proteome</keyword>
<evidence type="ECO:0000313" key="3">
    <source>
        <dbReference type="Proteomes" id="UP000002892"/>
    </source>
</evidence>
<evidence type="ECO:0000313" key="2">
    <source>
        <dbReference type="EMBL" id="AFM39515.1"/>
    </source>
</evidence>
<protein>
    <submittedName>
        <fullName evidence="2">Uncharacterized protein</fullName>
    </submittedName>
</protein>
<evidence type="ECO:0000256" key="1">
    <source>
        <dbReference type="SAM" id="Phobius"/>
    </source>
</evidence>
<proteinExistence type="predicted"/>
<dbReference type="eggNOG" id="ENOG50335W7">
    <property type="taxonomic scope" value="Bacteria"/>
</dbReference>